<proteinExistence type="predicted"/>
<dbReference type="PANTHER" id="PTHR11814">
    <property type="entry name" value="SULFATE TRANSPORTER"/>
    <property type="match status" value="1"/>
</dbReference>
<protein>
    <recommendedName>
        <fullName evidence="3">STAS domain-containing protein</fullName>
    </recommendedName>
</protein>
<dbReference type="Proteomes" id="UP001281410">
    <property type="component" value="Unassembled WGS sequence"/>
</dbReference>
<sequence>MTWKRKILRWIDEEEDRLKSSGECSLQYVILDMSTVGNIDTSGISMLDEVKEILHRRDLKLVLANPVAEVMKKHDKAKFIENLGQEWIHLTAGDVVAACNFMLHTCNKPSPMKEESEQ</sequence>
<organism evidence="4 5">
    <name type="scientific">Dipteronia sinensis</name>
    <dbReference type="NCBI Taxonomy" id="43782"/>
    <lineage>
        <taxon>Eukaryota</taxon>
        <taxon>Viridiplantae</taxon>
        <taxon>Streptophyta</taxon>
        <taxon>Embryophyta</taxon>
        <taxon>Tracheophyta</taxon>
        <taxon>Spermatophyta</taxon>
        <taxon>Magnoliopsida</taxon>
        <taxon>eudicotyledons</taxon>
        <taxon>Gunneridae</taxon>
        <taxon>Pentapetalae</taxon>
        <taxon>rosids</taxon>
        <taxon>malvids</taxon>
        <taxon>Sapindales</taxon>
        <taxon>Sapindaceae</taxon>
        <taxon>Hippocastanoideae</taxon>
        <taxon>Acereae</taxon>
        <taxon>Dipteronia</taxon>
    </lineage>
</organism>
<dbReference type="GO" id="GO:0016020">
    <property type="term" value="C:membrane"/>
    <property type="evidence" value="ECO:0007669"/>
    <property type="project" value="InterPro"/>
</dbReference>
<feature type="domain" description="STAS" evidence="3">
    <location>
        <begin position="1"/>
        <end position="99"/>
    </location>
</feature>
<dbReference type="Pfam" id="PF01740">
    <property type="entry name" value="STAS"/>
    <property type="match status" value="1"/>
</dbReference>
<keyword evidence="2" id="KW-0764">Sulfate transport</keyword>
<evidence type="ECO:0000259" key="3">
    <source>
        <dbReference type="PROSITE" id="PS50801"/>
    </source>
</evidence>
<dbReference type="InterPro" id="IPR036513">
    <property type="entry name" value="STAS_dom_sf"/>
</dbReference>
<dbReference type="AlphaFoldDB" id="A0AAE0EBE7"/>
<dbReference type="Gene3D" id="3.30.750.24">
    <property type="entry name" value="STAS domain"/>
    <property type="match status" value="1"/>
</dbReference>
<accession>A0AAE0EBE7</accession>
<evidence type="ECO:0000256" key="2">
    <source>
        <dbReference type="ARBA" id="ARBA00023032"/>
    </source>
</evidence>
<dbReference type="InterPro" id="IPR001902">
    <property type="entry name" value="SLC26A/SulP_fam"/>
</dbReference>
<keyword evidence="1" id="KW-0813">Transport</keyword>
<name>A0AAE0EBE7_9ROSI</name>
<dbReference type="InterPro" id="IPR002645">
    <property type="entry name" value="STAS_dom"/>
</dbReference>
<keyword evidence="1" id="KW-0769">Symport</keyword>
<comment type="caution">
    <text evidence="4">The sequence shown here is derived from an EMBL/GenBank/DDBJ whole genome shotgun (WGS) entry which is preliminary data.</text>
</comment>
<dbReference type="SUPFAM" id="SSF52091">
    <property type="entry name" value="SpoIIaa-like"/>
    <property type="match status" value="1"/>
</dbReference>
<gene>
    <name evidence="4" type="ORF">Dsin_008929</name>
</gene>
<dbReference type="PROSITE" id="PS50801">
    <property type="entry name" value="STAS"/>
    <property type="match status" value="1"/>
</dbReference>
<evidence type="ECO:0000313" key="4">
    <source>
        <dbReference type="EMBL" id="KAK3221904.1"/>
    </source>
</evidence>
<dbReference type="CDD" id="cd07042">
    <property type="entry name" value="STAS_SulP_like_sulfate_transporter"/>
    <property type="match status" value="1"/>
</dbReference>
<evidence type="ECO:0000256" key="1">
    <source>
        <dbReference type="ARBA" id="ARBA00022847"/>
    </source>
</evidence>
<keyword evidence="5" id="KW-1185">Reference proteome</keyword>
<dbReference type="GO" id="GO:0015293">
    <property type="term" value="F:symporter activity"/>
    <property type="evidence" value="ECO:0007669"/>
    <property type="project" value="UniProtKB-KW"/>
</dbReference>
<reference evidence="4" key="1">
    <citation type="journal article" date="2023" name="Plant J.">
        <title>Genome sequences and population genomics provide insights into the demographic history, inbreeding, and mutation load of two 'living fossil' tree species of Dipteronia.</title>
        <authorList>
            <person name="Feng Y."/>
            <person name="Comes H.P."/>
            <person name="Chen J."/>
            <person name="Zhu S."/>
            <person name="Lu R."/>
            <person name="Zhang X."/>
            <person name="Li P."/>
            <person name="Qiu J."/>
            <person name="Olsen K.M."/>
            <person name="Qiu Y."/>
        </authorList>
    </citation>
    <scope>NUCLEOTIDE SEQUENCE</scope>
    <source>
        <strain evidence="4">NBL</strain>
    </source>
</reference>
<evidence type="ECO:0000313" key="5">
    <source>
        <dbReference type="Proteomes" id="UP001281410"/>
    </source>
</evidence>
<dbReference type="EMBL" id="JANJYJ010000003">
    <property type="protein sequence ID" value="KAK3221904.1"/>
    <property type="molecule type" value="Genomic_DNA"/>
</dbReference>